<evidence type="ECO:0000313" key="3">
    <source>
        <dbReference type="EMBL" id="MBB5048902.1"/>
    </source>
</evidence>
<dbReference type="AlphaFoldDB" id="A0A7W8E0H1"/>
<organism evidence="3 4">
    <name type="scientific">Rhodopseudomonas rhenobacensis</name>
    <dbReference type="NCBI Taxonomy" id="87461"/>
    <lineage>
        <taxon>Bacteria</taxon>
        <taxon>Pseudomonadati</taxon>
        <taxon>Pseudomonadota</taxon>
        <taxon>Alphaproteobacteria</taxon>
        <taxon>Hyphomicrobiales</taxon>
        <taxon>Nitrobacteraceae</taxon>
        <taxon>Rhodopseudomonas</taxon>
    </lineage>
</organism>
<dbReference type="InterPro" id="IPR024899">
    <property type="entry name" value="CowN"/>
</dbReference>
<dbReference type="HAMAP" id="MF_02117">
    <property type="entry name" value="CowN"/>
    <property type="match status" value="1"/>
</dbReference>
<evidence type="ECO:0000313" key="4">
    <source>
        <dbReference type="Proteomes" id="UP000542353"/>
    </source>
</evidence>
<accession>A0A7W8E0H1</accession>
<dbReference type="RefSeq" id="WP_184260244.1">
    <property type="nucleotide sequence ID" value="NZ_JACHIH010000027.1"/>
</dbReference>
<keyword evidence="4" id="KW-1185">Reference proteome</keyword>
<comment type="function">
    <text evidence="2">Is required to sustain N(2)-dependent growth in the presence of low levels of carbon monoxide (CO). Probably acts by protecting the N(2) fixation ability of the nitrogenase complex, which is inactivated in the presence of CO.</text>
</comment>
<comment type="caution">
    <text evidence="3">The sequence shown here is derived from an EMBL/GenBank/DDBJ whole genome shotgun (WGS) entry which is preliminary data.</text>
</comment>
<comment type="similarity">
    <text evidence="2">Belongs to the CowN family.</text>
</comment>
<name>A0A7W8E0H1_9BRAD</name>
<gene>
    <name evidence="2" type="primary">cowN</name>
    <name evidence="3" type="ORF">HNR60_003673</name>
</gene>
<dbReference type="Pfam" id="PF20543">
    <property type="entry name" value="CowN"/>
    <property type="match status" value="1"/>
</dbReference>
<evidence type="ECO:0000256" key="2">
    <source>
        <dbReference type="HAMAP-Rule" id="MF_02117"/>
    </source>
</evidence>
<dbReference type="NCBIfam" id="NF033689">
    <property type="entry name" value="N2Fix_CO_CowN"/>
    <property type="match status" value="1"/>
</dbReference>
<protein>
    <recommendedName>
        <fullName evidence="2">N(2)-fixation sustaining protein CowN</fullName>
    </recommendedName>
    <alternativeName>
        <fullName evidence="2">CO weal-nitrogenase</fullName>
    </alternativeName>
</protein>
<proteinExistence type="inferred from homology"/>
<sequence>MNVPFDRYVSFKNADWEGKSQRVMAKLQAHIDAADNPFWGYFAQKRTELNEKQGLDDLRVLHNYLPTLREILEESGDEETLALLEDLEVTCM</sequence>
<evidence type="ECO:0000256" key="1">
    <source>
        <dbReference type="ARBA" id="ARBA00023231"/>
    </source>
</evidence>
<dbReference type="Proteomes" id="UP000542353">
    <property type="component" value="Unassembled WGS sequence"/>
</dbReference>
<keyword evidence="1 2" id="KW-0535">Nitrogen fixation</keyword>
<dbReference type="EMBL" id="JACHIH010000027">
    <property type="protein sequence ID" value="MBB5048902.1"/>
    <property type="molecule type" value="Genomic_DNA"/>
</dbReference>
<dbReference type="GO" id="GO:0009399">
    <property type="term" value="P:nitrogen fixation"/>
    <property type="evidence" value="ECO:0007669"/>
    <property type="project" value="UniProtKB-UniRule"/>
</dbReference>
<reference evidence="3 4" key="1">
    <citation type="submission" date="2020-08" db="EMBL/GenBank/DDBJ databases">
        <title>Genomic Encyclopedia of Type Strains, Phase IV (KMG-IV): sequencing the most valuable type-strain genomes for metagenomic binning, comparative biology and taxonomic classification.</title>
        <authorList>
            <person name="Goeker M."/>
        </authorList>
    </citation>
    <scope>NUCLEOTIDE SEQUENCE [LARGE SCALE GENOMIC DNA]</scope>
    <source>
        <strain evidence="3 4">DSM 12706</strain>
    </source>
</reference>